<name>A0A3M7S4T3_BRAPC</name>
<keyword evidence="1" id="KW-0732">Signal</keyword>
<accession>A0A3M7S4T3</accession>
<dbReference type="OrthoDB" id="10001440at2759"/>
<evidence type="ECO:0000256" key="1">
    <source>
        <dbReference type="SAM" id="SignalP"/>
    </source>
</evidence>
<proteinExistence type="predicted"/>
<organism evidence="3 4">
    <name type="scientific">Brachionus plicatilis</name>
    <name type="common">Marine rotifer</name>
    <name type="synonym">Brachionus muelleri</name>
    <dbReference type="NCBI Taxonomy" id="10195"/>
    <lineage>
        <taxon>Eukaryota</taxon>
        <taxon>Metazoa</taxon>
        <taxon>Spiralia</taxon>
        <taxon>Gnathifera</taxon>
        <taxon>Rotifera</taxon>
        <taxon>Eurotatoria</taxon>
        <taxon>Monogononta</taxon>
        <taxon>Pseudotrocha</taxon>
        <taxon>Ploima</taxon>
        <taxon>Brachionidae</taxon>
        <taxon>Brachionus</taxon>
    </lineage>
</organism>
<dbReference type="Pfam" id="PF00087">
    <property type="entry name" value="Toxin_TOLIP"/>
    <property type="match status" value="1"/>
</dbReference>
<dbReference type="InterPro" id="IPR045860">
    <property type="entry name" value="Snake_toxin-like_sf"/>
</dbReference>
<dbReference type="Gene3D" id="2.10.60.10">
    <property type="entry name" value="CD59"/>
    <property type="match status" value="1"/>
</dbReference>
<evidence type="ECO:0000313" key="3">
    <source>
        <dbReference type="EMBL" id="RNA30772.1"/>
    </source>
</evidence>
<feature type="chain" id="PRO_5018033251" description="Snake toxin/toxin-like domain-containing protein" evidence="1">
    <location>
        <begin position="21"/>
        <end position="88"/>
    </location>
</feature>
<feature type="signal peptide" evidence="1">
    <location>
        <begin position="1"/>
        <end position="20"/>
    </location>
</feature>
<gene>
    <name evidence="3" type="ORF">BpHYR1_048690</name>
</gene>
<protein>
    <recommendedName>
        <fullName evidence="2">Snake toxin/toxin-like domain-containing protein</fullName>
    </recommendedName>
</protein>
<feature type="domain" description="Snake toxin/toxin-like" evidence="2">
    <location>
        <begin position="21"/>
        <end position="87"/>
    </location>
</feature>
<dbReference type="InterPro" id="IPR035076">
    <property type="entry name" value="Toxin/TOLIP"/>
</dbReference>
<reference evidence="3 4" key="1">
    <citation type="journal article" date="2018" name="Sci. Rep.">
        <title>Genomic signatures of local adaptation to the degree of environmental predictability in rotifers.</title>
        <authorList>
            <person name="Franch-Gras L."/>
            <person name="Hahn C."/>
            <person name="Garcia-Roger E.M."/>
            <person name="Carmona M.J."/>
            <person name="Serra M."/>
            <person name="Gomez A."/>
        </authorList>
    </citation>
    <scope>NUCLEOTIDE SEQUENCE [LARGE SCALE GENOMIC DNA]</scope>
    <source>
        <strain evidence="3">HYR1</strain>
    </source>
</reference>
<dbReference type="SUPFAM" id="SSF57302">
    <property type="entry name" value="Snake toxin-like"/>
    <property type="match status" value="1"/>
</dbReference>
<evidence type="ECO:0000313" key="4">
    <source>
        <dbReference type="Proteomes" id="UP000276133"/>
    </source>
</evidence>
<dbReference type="Proteomes" id="UP000276133">
    <property type="component" value="Unassembled WGS sequence"/>
</dbReference>
<keyword evidence="4" id="KW-1185">Reference proteome</keyword>
<dbReference type="EMBL" id="REGN01002046">
    <property type="protein sequence ID" value="RNA30772.1"/>
    <property type="molecule type" value="Genomic_DNA"/>
</dbReference>
<sequence length="88" mass="9093">MLKFLIIVSLLASLLPSLNGLKCYDCINCSGIGTLKDCSSGETFCQKIYAVAAGLETTTKKCASSCVEVNTPIVLGVGGGTYCCTTDA</sequence>
<dbReference type="AlphaFoldDB" id="A0A3M7S4T3"/>
<evidence type="ECO:0000259" key="2">
    <source>
        <dbReference type="Pfam" id="PF00087"/>
    </source>
</evidence>
<comment type="caution">
    <text evidence="3">The sequence shown here is derived from an EMBL/GenBank/DDBJ whole genome shotgun (WGS) entry which is preliminary data.</text>
</comment>